<evidence type="ECO:0000313" key="1">
    <source>
        <dbReference type="EMBL" id="GFQ90950.1"/>
    </source>
</evidence>
<dbReference type="Proteomes" id="UP000887116">
    <property type="component" value="Unassembled WGS sequence"/>
</dbReference>
<accession>A0A8X6KYA2</accession>
<reference evidence="1" key="1">
    <citation type="submission" date="2020-07" db="EMBL/GenBank/DDBJ databases">
        <title>Multicomponent nature underlies the extraordinary mechanical properties of spider dragline silk.</title>
        <authorList>
            <person name="Kono N."/>
            <person name="Nakamura H."/>
            <person name="Mori M."/>
            <person name="Yoshida Y."/>
            <person name="Ohtoshi R."/>
            <person name="Malay A.D."/>
            <person name="Moran D.A.P."/>
            <person name="Tomita M."/>
            <person name="Numata K."/>
            <person name="Arakawa K."/>
        </authorList>
    </citation>
    <scope>NUCLEOTIDE SEQUENCE</scope>
</reference>
<comment type="caution">
    <text evidence="1">The sequence shown here is derived from an EMBL/GenBank/DDBJ whole genome shotgun (WGS) entry which is preliminary data.</text>
</comment>
<protein>
    <submittedName>
        <fullName evidence="1">Uncharacterized protein</fullName>
    </submittedName>
</protein>
<name>A0A8X6KYA2_TRICU</name>
<sequence length="102" mass="11850">MKKKTRKDISLQQNKWHLVMVTPLISLEVYSCCFANLLHQLTTSLHHLGHLANQEDVLPFPHCDLCRTWIVYCLPNRSTTGNMQHLFCQSHRSPAPKKQTKL</sequence>
<evidence type="ECO:0000313" key="2">
    <source>
        <dbReference type="Proteomes" id="UP000887116"/>
    </source>
</evidence>
<keyword evidence="2" id="KW-1185">Reference proteome</keyword>
<proteinExistence type="predicted"/>
<gene>
    <name evidence="1" type="ORF">TNCT_527691</name>
</gene>
<organism evidence="1 2">
    <name type="scientific">Trichonephila clavata</name>
    <name type="common">Joro spider</name>
    <name type="synonym">Nephila clavata</name>
    <dbReference type="NCBI Taxonomy" id="2740835"/>
    <lineage>
        <taxon>Eukaryota</taxon>
        <taxon>Metazoa</taxon>
        <taxon>Ecdysozoa</taxon>
        <taxon>Arthropoda</taxon>
        <taxon>Chelicerata</taxon>
        <taxon>Arachnida</taxon>
        <taxon>Araneae</taxon>
        <taxon>Araneomorphae</taxon>
        <taxon>Entelegynae</taxon>
        <taxon>Araneoidea</taxon>
        <taxon>Nephilidae</taxon>
        <taxon>Trichonephila</taxon>
    </lineage>
</organism>
<dbReference type="AlphaFoldDB" id="A0A8X6KYA2"/>
<dbReference type="EMBL" id="BMAO01033654">
    <property type="protein sequence ID" value="GFQ90950.1"/>
    <property type="molecule type" value="Genomic_DNA"/>
</dbReference>